<feature type="transmembrane region" description="Helical" evidence="1">
    <location>
        <begin position="338"/>
        <end position="359"/>
    </location>
</feature>
<keyword evidence="3" id="KW-1185">Reference proteome</keyword>
<gene>
    <name evidence="2" type="ORF">GGR13_000447</name>
</gene>
<proteinExistence type="predicted"/>
<name>A0A7W9CFU2_9CAUL</name>
<dbReference type="EMBL" id="JACHOR010000001">
    <property type="protein sequence ID" value="MBB5744875.1"/>
    <property type="molecule type" value="Genomic_DNA"/>
</dbReference>
<feature type="transmembrane region" description="Helical" evidence="1">
    <location>
        <begin position="80"/>
        <end position="101"/>
    </location>
</feature>
<feature type="transmembrane region" description="Helical" evidence="1">
    <location>
        <begin position="240"/>
        <end position="260"/>
    </location>
</feature>
<keyword evidence="1" id="KW-0812">Transmembrane</keyword>
<feature type="transmembrane region" description="Helical" evidence="1">
    <location>
        <begin position="203"/>
        <end position="220"/>
    </location>
</feature>
<accession>A0A7W9CFU2</accession>
<organism evidence="2 3">
    <name type="scientific">Brevundimonas variabilis</name>
    <dbReference type="NCBI Taxonomy" id="74312"/>
    <lineage>
        <taxon>Bacteria</taxon>
        <taxon>Pseudomonadati</taxon>
        <taxon>Pseudomonadota</taxon>
        <taxon>Alphaproteobacteria</taxon>
        <taxon>Caulobacterales</taxon>
        <taxon>Caulobacteraceae</taxon>
        <taxon>Brevundimonas</taxon>
    </lineage>
</organism>
<dbReference type="Pfam" id="PF22564">
    <property type="entry name" value="HAAS"/>
    <property type="match status" value="1"/>
</dbReference>
<evidence type="ECO:0000313" key="2">
    <source>
        <dbReference type="EMBL" id="MBB5744875.1"/>
    </source>
</evidence>
<keyword evidence="1" id="KW-0472">Membrane</keyword>
<dbReference type="RefSeq" id="WP_183211828.1">
    <property type="nucleotide sequence ID" value="NZ_JACHOR010000001.1"/>
</dbReference>
<feature type="transmembrane region" description="Helical" evidence="1">
    <location>
        <begin position="121"/>
        <end position="143"/>
    </location>
</feature>
<evidence type="ECO:0000256" key="1">
    <source>
        <dbReference type="SAM" id="Phobius"/>
    </source>
</evidence>
<evidence type="ECO:0000313" key="3">
    <source>
        <dbReference type="Proteomes" id="UP000545037"/>
    </source>
</evidence>
<protein>
    <submittedName>
        <fullName evidence="2">Uncharacterized protein</fullName>
    </submittedName>
</protein>
<feature type="transmembrane region" description="Helical" evidence="1">
    <location>
        <begin position="272"/>
        <end position="293"/>
    </location>
</feature>
<reference evidence="2 3" key="1">
    <citation type="submission" date="2020-08" db="EMBL/GenBank/DDBJ databases">
        <title>Genomic Encyclopedia of Type Strains, Phase IV (KMG-IV): sequencing the most valuable type-strain genomes for metagenomic binning, comparative biology and taxonomic classification.</title>
        <authorList>
            <person name="Goeker M."/>
        </authorList>
    </citation>
    <scope>NUCLEOTIDE SEQUENCE [LARGE SCALE GENOMIC DNA]</scope>
    <source>
        <strain evidence="2 3">DSM 4737</strain>
    </source>
</reference>
<dbReference type="Proteomes" id="UP000545037">
    <property type="component" value="Unassembled WGS sequence"/>
</dbReference>
<comment type="caution">
    <text evidence="2">The sequence shown here is derived from an EMBL/GenBank/DDBJ whole genome shotgun (WGS) entry which is preliminary data.</text>
</comment>
<sequence>MDLLEHYLAAVAAQLDRGQREDIIAELRDTLLTRFEEREAALGRDLTDSEREAILREMGHPLVVAARYGKGPQHLVGPDLFPWWLFAVKAGLLIIVALHLVDVFFSLFAGAGGFQDAIRHLFIIPFEAGLVWIGIATVAAYVIERTGWRPGFMTDWRVKDLPVLKLSDPEAWRAAMTGEKERPAAAAAWAAPKAPARWPAGEAIFGILVLGVFIAWWGGFQTSGMQPVTLSRTGELLTVAPVWAANFVPILLLAIFQLWIELLRLMRPQWVRFIAGLQVVAAGVGIAILWTIFQVGHWFTLSDGETSIRVIGGWSQLMFERLRDFDDGPRDLSGNTGALSLILSWVFAGAILSLGFSMLRHLATAIRGRA</sequence>
<dbReference type="AlphaFoldDB" id="A0A7W9CFU2"/>
<keyword evidence="1" id="KW-1133">Transmembrane helix</keyword>